<dbReference type="EMBL" id="CP046244">
    <property type="protein sequence ID" value="QGP93919.1"/>
    <property type="molecule type" value="Genomic_DNA"/>
</dbReference>
<name>A0A6I5ZW60_9FIRM</name>
<dbReference type="Proteomes" id="UP000425916">
    <property type="component" value="Chromosome"/>
</dbReference>
<keyword evidence="3" id="KW-1185">Reference proteome</keyword>
<accession>A0A6I5ZW60</accession>
<proteinExistence type="predicted"/>
<reference evidence="2 3" key="1">
    <citation type="submission" date="2019-11" db="EMBL/GenBank/DDBJ databases">
        <title>Genome sequence of Moorella glycerini DSM11254.</title>
        <authorList>
            <person name="Poehlein A."/>
            <person name="Boeer T."/>
            <person name="Daniel R."/>
        </authorList>
    </citation>
    <scope>NUCLEOTIDE SEQUENCE [LARGE SCALE GENOMIC DNA]</scope>
    <source>
        <strain evidence="2 3">DSM 11254</strain>
    </source>
</reference>
<evidence type="ECO:0000256" key="1">
    <source>
        <dbReference type="SAM" id="MobiDB-lite"/>
    </source>
</evidence>
<evidence type="ECO:0000313" key="3">
    <source>
        <dbReference type="Proteomes" id="UP000425916"/>
    </source>
</evidence>
<organism evidence="2 3">
    <name type="scientific">Neomoorella glycerini</name>
    <dbReference type="NCBI Taxonomy" id="55779"/>
    <lineage>
        <taxon>Bacteria</taxon>
        <taxon>Bacillati</taxon>
        <taxon>Bacillota</taxon>
        <taxon>Clostridia</taxon>
        <taxon>Neomoorellales</taxon>
        <taxon>Neomoorellaceae</taxon>
        <taxon>Neomoorella</taxon>
    </lineage>
</organism>
<gene>
    <name evidence="2" type="ORF">MGLY_33440</name>
</gene>
<feature type="region of interest" description="Disordered" evidence="1">
    <location>
        <begin position="1"/>
        <end position="34"/>
    </location>
</feature>
<evidence type="ECO:0000313" key="2">
    <source>
        <dbReference type="EMBL" id="QGP93919.1"/>
    </source>
</evidence>
<sequence length="73" mass="7637">MQEWGADGEGVQVAAEGEEWEEAGVGAKASHQQAGRARALGPEIAFVLSVACRCRTNWGSPVLTQSAPNVGQE</sequence>
<dbReference type="AlphaFoldDB" id="A0A6I5ZW60"/>
<protein>
    <submittedName>
        <fullName evidence="2">Uncharacterized protein</fullName>
    </submittedName>
</protein>